<sequence>MKILLTLIGTIVVVNALSTKQQWENFKRNHNKSYAHVLEENYRLSVFRLNLKKIEEHNARYQKGEVSYYMGVTKFADLTAVEFMSMLNKQISTKPNIQGILAQLSDDPIPDSFDWRGSGAVLEVKDQGSCGSCWSFSVTGALEGLNFLANNVTLPLSEQELVDCTALYGNAGCNGGNMQYGFKYVKSKGISSEAAYPYAGVDESCRRNASNIVFKIKGFQTVSKDDDSLRRAIATVGPISIAMQATENLQLYKGGVLGDPSCSNWVGAINHGVLAVGYGQENDQHYWIVKNSWGTSWGEEGFFRIQRHPTTCCITCDASFPTV</sequence>
<evidence type="ECO:0000256" key="2">
    <source>
        <dbReference type="ARBA" id="ARBA00022670"/>
    </source>
</evidence>
<evidence type="ECO:0000313" key="12">
    <source>
        <dbReference type="RefSeq" id="XP_028148823.1"/>
    </source>
</evidence>
<dbReference type="GO" id="GO:0008234">
    <property type="term" value="F:cysteine-type peptidase activity"/>
    <property type="evidence" value="ECO:0007669"/>
    <property type="project" value="UniProtKB-KW"/>
</dbReference>
<keyword evidence="5" id="KW-0865">Zymogen</keyword>
<dbReference type="AlphaFoldDB" id="A0A6P7GTX8"/>
<dbReference type="GeneID" id="114342231"/>
<dbReference type="InterPro" id="IPR025660">
    <property type="entry name" value="Pept_his_AS"/>
</dbReference>
<reference evidence="10" key="2">
    <citation type="submission" date="2025-05" db="UniProtKB">
        <authorList>
            <consortium name="EnsemblMetazoa"/>
        </authorList>
    </citation>
    <scope>IDENTIFICATION</scope>
</reference>
<dbReference type="SMART" id="SM00848">
    <property type="entry name" value="Inhibitor_I29"/>
    <property type="match status" value="1"/>
</dbReference>
<dbReference type="Pfam" id="PF00112">
    <property type="entry name" value="Peptidase_C1"/>
    <property type="match status" value="1"/>
</dbReference>
<evidence type="ECO:0000259" key="9">
    <source>
        <dbReference type="SMART" id="SM00848"/>
    </source>
</evidence>
<keyword evidence="11" id="KW-1185">Reference proteome</keyword>
<dbReference type="OrthoDB" id="10253408at2759"/>
<name>A0A6P7GTX8_DIAVI</name>
<protein>
    <submittedName>
        <fullName evidence="12">Cathepsin L-like proteinase</fullName>
    </submittedName>
</protein>
<dbReference type="InterPro" id="IPR013201">
    <property type="entry name" value="Prot_inhib_I29"/>
</dbReference>
<evidence type="ECO:0000313" key="10">
    <source>
        <dbReference type="EnsemblMetazoa" id="XP_028148823.1"/>
    </source>
</evidence>
<keyword evidence="4" id="KW-0788">Thiol protease</keyword>
<dbReference type="Gene3D" id="3.90.70.10">
    <property type="entry name" value="Cysteine proteinases"/>
    <property type="match status" value="1"/>
</dbReference>
<comment type="similarity">
    <text evidence="1">Belongs to the peptidase C1 family.</text>
</comment>
<keyword evidence="3" id="KW-0378">Hydrolase</keyword>
<dbReference type="Proteomes" id="UP001652700">
    <property type="component" value="Unplaced"/>
</dbReference>
<feature type="domain" description="Peptidase C1A papain C-terminal" evidence="8">
    <location>
        <begin position="109"/>
        <end position="322"/>
    </location>
</feature>
<evidence type="ECO:0000256" key="5">
    <source>
        <dbReference type="ARBA" id="ARBA00023145"/>
    </source>
</evidence>
<accession>A0A6P7GTX8</accession>
<dbReference type="PROSITE" id="PS00640">
    <property type="entry name" value="THIOL_PROTEASE_ASN"/>
    <property type="match status" value="1"/>
</dbReference>
<dbReference type="InterPro" id="IPR000668">
    <property type="entry name" value="Peptidase_C1A_C"/>
</dbReference>
<keyword evidence="7" id="KW-0732">Signal</keyword>
<evidence type="ECO:0000256" key="3">
    <source>
        <dbReference type="ARBA" id="ARBA00022801"/>
    </source>
</evidence>
<dbReference type="EnsemblMetazoa" id="XM_028293022.2">
    <property type="protein sequence ID" value="XP_028148823.1"/>
    <property type="gene ID" value="LOC114342231"/>
</dbReference>
<evidence type="ECO:0000313" key="11">
    <source>
        <dbReference type="Proteomes" id="UP001652700"/>
    </source>
</evidence>
<organism evidence="12">
    <name type="scientific">Diabrotica virgifera virgifera</name>
    <name type="common">western corn rootworm</name>
    <dbReference type="NCBI Taxonomy" id="50390"/>
    <lineage>
        <taxon>Eukaryota</taxon>
        <taxon>Metazoa</taxon>
        <taxon>Ecdysozoa</taxon>
        <taxon>Arthropoda</taxon>
        <taxon>Hexapoda</taxon>
        <taxon>Insecta</taxon>
        <taxon>Pterygota</taxon>
        <taxon>Neoptera</taxon>
        <taxon>Endopterygota</taxon>
        <taxon>Coleoptera</taxon>
        <taxon>Polyphaga</taxon>
        <taxon>Cucujiformia</taxon>
        <taxon>Chrysomeloidea</taxon>
        <taxon>Chrysomelidae</taxon>
        <taxon>Galerucinae</taxon>
        <taxon>Diabroticina</taxon>
        <taxon>Diabroticites</taxon>
        <taxon>Diabrotica</taxon>
    </lineage>
</organism>
<dbReference type="InterPro" id="IPR000169">
    <property type="entry name" value="Pept_cys_AS"/>
</dbReference>
<dbReference type="PANTHER" id="PTHR12411">
    <property type="entry name" value="CYSTEINE PROTEASE FAMILY C1-RELATED"/>
    <property type="match status" value="1"/>
</dbReference>
<dbReference type="InterPro" id="IPR013128">
    <property type="entry name" value="Peptidase_C1A"/>
</dbReference>
<feature type="domain" description="Cathepsin propeptide inhibitor" evidence="9">
    <location>
        <begin position="23"/>
        <end position="83"/>
    </location>
</feature>
<dbReference type="RefSeq" id="XP_028148823.1">
    <property type="nucleotide sequence ID" value="XM_028293022.1"/>
</dbReference>
<dbReference type="PRINTS" id="PR00705">
    <property type="entry name" value="PAPAIN"/>
</dbReference>
<dbReference type="InterPro" id="IPR038765">
    <property type="entry name" value="Papain-like_cys_pep_sf"/>
</dbReference>
<dbReference type="InParanoid" id="A0A6P7GTX8"/>
<dbReference type="Pfam" id="PF08246">
    <property type="entry name" value="Inhibitor_I29"/>
    <property type="match status" value="1"/>
</dbReference>
<feature type="signal peptide" evidence="7">
    <location>
        <begin position="1"/>
        <end position="16"/>
    </location>
</feature>
<feature type="chain" id="PRO_5027695439" evidence="7">
    <location>
        <begin position="17"/>
        <end position="323"/>
    </location>
</feature>
<dbReference type="InterPro" id="IPR025661">
    <property type="entry name" value="Pept_asp_AS"/>
</dbReference>
<dbReference type="FunFam" id="3.90.70.10:FF:000109">
    <property type="entry name" value="Cysteine protease"/>
    <property type="match status" value="1"/>
</dbReference>
<dbReference type="SMART" id="SM00645">
    <property type="entry name" value="Pept_C1"/>
    <property type="match status" value="1"/>
</dbReference>
<reference evidence="12" key="1">
    <citation type="submission" date="2025-04" db="UniProtKB">
        <authorList>
            <consortium name="RefSeq"/>
        </authorList>
    </citation>
    <scope>IDENTIFICATION</scope>
    <source>
        <tissue evidence="12">Whole insect</tissue>
    </source>
</reference>
<dbReference type="KEGG" id="dvv:114342231"/>
<dbReference type="PROSITE" id="PS00139">
    <property type="entry name" value="THIOL_PROTEASE_CYS"/>
    <property type="match status" value="1"/>
</dbReference>
<dbReference type="CDD" id="cd02248">
    <property type="entry name" value="Peptidase_C1A"/>
    <property type="match status" value="1"/>
</dbReference>
<dbReference type="GO" id="GO:0006508">
    <property type="term" value="P:proteolysis"/>
    <property type="evidence" value="ECO:0007669"/>
    <property type="project" value="UniProtKB-KW"/>
</dbReference>
<dbReference type="InterPro" id="IPR039417">
    <property type="entry name" value="Peptidase_C1A_papain-like"/>
</dbReference>
<dbReference type="SUPFAM" id="SSF54001">
    <property type="entry name" value="Cysteine proteinases"/>
    <property type="match status" value="1"/>
</dbReference>
<evidence type="ECO:0000256" key="1">
    <source>
        <dbReference type="ARBA" id="ARBA00008455"/>
    </source>
</evidence>
<keyword evidence="6" id="KW-1015">Disulfide bond</keyword>
<evidence type="ECO:0000256" key="4">
    <source>
        <dbReference type="ARBA" id="ARBA00022807"/>
    </source>
</evidence>
<proteinExistence type="inferred from homology"/>
<keyword evidence="2" id="KW-0645">Protease</keyword>
<gene>
    <name evidence="12" type="primary">LOC114342231</name>
</gene>
<evidence type="ECO:0000259" key="8">
    <source>
        <dbReference type="SMART" id="SM00645"/>
    </source>
</evidence>
<evidence type="ECO:0000256" key="6">
    <source>
        <dbReference type="ARBA" id="ARBA00023157"/>
    </source>
</evidence>
<dbReference type="PROSITE" id="PS00639">
    <property type="entry name" value="THIOL_PROTEASE_HIS"/>
    <property type="match status" value="1"/>
</dbReference>
<evidence type="ECO:0000256" key="7">
    <source>
        <dbReference type="SAM" id="SignalP"/>
    </source>
</evidence>